<evidence type="ECO:0000313" key="2">
    <source>
        <dbReference type="EMBL" id="TRM70346.1"/>
    </source>
</evidence>
<sequence>MYSQRPVCSLEEASPKQMCERHCREYVSQYLADSPQSCVSRMSRSDGTSGVKIEPSSRVSVPATVQDRS</sequence>
<comment type="caution">
    <text evidence="2">The sequence shown here is derived from an EMBL/GenBank/DDBJ whole genome shotgun (WGS) entry which is preliminary data.</text>
</comment>
<gene>
    <name evidence="2" type="ORF">BD626DRAFT_27512</name>
</gene>
<keyword evidence="3" id="KW-1185">Reference proteome</keyword>
<name>A0A550CZZ3_9AGAR</name>
<reference evidence="2 3" key="1">
    <citation type="journal article" date="2019" name="New Phytol.">
        <title>Comparative genomics reveals unique wood-decay strategies and fruiting body development in the Schizophyllaceae.</title>
        <authorList>
            <person name="Almasi E."/>
            <person name="Sahu N."/>
            <person name="Krizsan K."/>
            <person name="Balint B."/>
            <person name="Kovacs G.M."/>
            <person name="Kiss B."/>
            <person name="Cseklye J."/>
            <person name="Drula E."/>
            <person name="Henrissat B."/>
            <person name="Nagy I."/>
            <person name="Chovatia M."/>
            <person name="Adam C."/>
            <person name="LaButti K."/>
            <person name="Lipzen A."/>
            <person name="Riley R."/>
            <person name="Grigoriev I.V."/>
            <person name="Nagy L.G."/>
        </authorList>
    </citation>
    <scope>NUCLEOTIDE SEQUENCE [LARGE SCALE GENOMIC DNA]</scope>
    <source>
        <strain evidence="2 3">NL-1724</strain>
    </source>
</reference>
<proteinExistence type="predicted"/>
<dbReference type="Proteomes" id="UP000320762">
    <property type="component" value="Unassembled WGS sequence"/>
</dbReference>
<dbReference type="EMBL" id="VDMD01000001">
    <property type="protein sequence ID" value="TRM70346.1"/>
    <property type="molecule type" value="Genomic_DNA"/>
</dbReference>
<protein>
    <submittedName>
        <fullName evidence="2">Uncharacterized protein</fullName>
    </submittedName>
</protein>
<evidence type="ECO:0000256" key="1">
    <source>
        <dbReference type="SAM" id="MobiDB-lite"/>
    </source>
</evidence>
<feature type="region of interest" description="Disordered" evidence="1">
    <location>
        <begin position="35"/>
        <end position="69"/>
    </location>
</feature>
<evidence type="ECO:0000313" key="3">
    <source>
        <dbReference type="Proteomes" id="UP000320762"/>
    </source>
</evidence>
<accession>A0A550CZZ3</accession>
<feature type="compositionally biased region" description="Polar residues" evidence="1">
    <location>
        <begin position="35"/>
        <end position="48"/>
    </location>
</feature>
<organism evidence="2 3">
    <name type="scientific">Schizophyllum amplum</name>
    <dbReference type="NCBI Taxonomy" id="97359"/>
    <lineage>
        <taxon>Eukaryota</taxon>
        <taxon>Fungi</taxon>
        <taxon>Dikarya</taxon>
        <taxon>Basidiomycota</taxon>
        <taxon>Agaricomycotina</taxon>
        <taxon>Agaricomycetes</taxon>
        <taxon>Agaricomycetidae</taxon>
        <taxon>Agaricales</taxon>
        <taxon>Schizophyllaceae</taxon>
        <taxon>Schizophyllum</taxon>
    </lineage>
</organism>
<dbReference type="AlphaFoldDB" id="A0A550CZZ3"/>